<reference evidence="4 5" key="1">
    <citation type="submission" date="2024-05" db="EMBL/GenBank/DDBJ databases">
        <authorList>
            <person name="Liu Q."/>
            <person name="Xin Y.-H."/>
        </authorList>
    </citation>
    <scope>NUCLEOTIDE SEQUENCE [LARGE SCALE GENOMIC DNA]</scope>
    <source>
        <strain evidence="4 5">CGMCC 1.10181</strain>
    </source>
</reference>
<evidence type="ECO:0000256" key="2">
    <source>
        <dbReference type="ARBA" id="ARBA00022643"/>
    </source>
</evidence>
<protein>
    <submittedName>
        <fullName evidence="4">Flavodoxin</fullName>
    </submittedName>
</protein>
<sequence>MTRTLVVFYSRTGHVRTVAKLVADACGADLEEIRDVRPRHGMFGWLRSAREARRGDLPEIAALQHDPADYDLVVLGTPVWASAMASPMRSFLSEQGSRCRAIATFCTMGGRGGDTALKAMASLCAKAPVGRMILTDAELKSATLSRKVADFVRSFP</sequence>
<evidence type="ECO:0000313" key="5">
    <source>
        <dbReference type="Proteomes" id="UP001419910"/>
    </source>
</evidence>
<dbReference type="Gene3D" id="3.40.50.360">
    <property type="match status" value="1"/>
</dbReference>
<organism evidence="4 5">
    <name type="scientific">Sphingomonas oligophenolica</name>
    <dbReference type="NCBI Taxonomy" id="301154"/>
    <lineage>
        <taxon>Bacteria</taxon>
        <taxon>Pseudomonadati</taxon>
        <taxon>Pseudomonadota</taxon>
        <taxon>Alphaproteobacteria</taxon>
        <taxon>Sphingomonadales</taxon>
        <taxon>Sphingomonadaceae</taxon>
        <taxon>Sphingomonas</taxon>
    </lineage>
</organism>
<evidence type="ECO:0000313" key="4">
    <source>
        <dbReference type="EMBL" id="MEN2792441.1"/>
    </source>
</evidence>
<gene>
    <name evidence="4" type="ORF">ABC974_22620</name>
</gene>
<keyword evidence="5" id="KW-1185">Reference proteome</keyword>
<dbReference type="EMBL" id="JBDIME010000028">
    <property type="protein sequence ID" value="MEN2792441.1"/>
    <property type="molecule type" value="Genomic_DNA"/>
</dbReference>
<dbReference type="Proteomes" id="UP001419910">
    <property type="component" value="Unassembled WGS sequence"/>
</dbReference>
<evidence type="ECO:0000259" key="3">
    <source>
        <dbReference type="Pfam" id="PF12682"/>
    </source>
</evidence>
<accession>A0ABU9Y9F9</accession>
<dbReference type="InterPro" id="IPR008254">
    <property type="entry name" value="Flavodoxin/NO_synth"/>
</dbReference>
<dbReference type="InterPro" id="IPR029039">
    <property type="entry name" value="Flavoprotein-like_sf"/>
</dbReference>
<dbReference type="PANTHER" id="PTHR39201:SF1">
    <property type="entry name" value="FLAVODOXIN-LIKE DOMAIN-CONTAINING PROTEIN"/>
    <property type="match status" value="1"/>
</dbReference>
<keyword evidence="1" id="KW-0285">Flavoprotein</keyword>
<proteinExistence type="predicted"/>
<dbReference type="PANTHER" id="PTHR39201">
    <property type="entry name" value="EXPORTED PROTEIN-RELATED"/>
    <property type="match status" value="1"/>
</dbReference>
<dbReference type="SUPFAM" id="SSF52218">
    <property type="entry name" value="Flavoproteins"/>
    <property type="match status" value="1"/>
</dbReference>
<dbReference type="Pfam" id="PF12682">
    <property type="entry name" value="Flavodoxin_4"/>
    <property type="match status" value="1"/>
</dbReference>
<dbReference type="RefSeq" id="WP_343891994.1">
    <property type="nucleotide sequence ID" value="NZ_BAAAEH010000049.1"/>
</dbReference>
<evidence type="ECO:0000256" key="1">
    <source>
        <dbReference type="ARBA" id="ARBA00022630"/>
    </source>
</evidence>
<name>A0ABU9Y9F9_9SPHN</name>
<feature type="domain" description="Flavodoxin-like" evidence="3">
    <location>
        <begin position="4"/>
        <end position="127"/>
    </location>
</feature>
<comment type="caution">
    <text evidence="4">The sequence shown here is derived from an EMBL/GenBank/DDBJ whole genome shotgun (WGS) entry which is preliminary data.</text>
</comment>
<keyword evidence="2" id="KW-0288">FMN</keyword>